<organism evidence="1 2">
    <name type="scientific">Fulvivirga sedimenti</name>
    <dbReference type="NCBI Taxonomy" id="2879465"/>
    <lineage>
        <taxon>Bacteria</taxon>
        <taxon>Pseudomonadati</taxon>
        <taxon>Bacteroidota</taxon>
        <taxon>Cytophagia</taxon>
        <taxon>Cytophagales</taxon>
        <taxon>Fulvivirgaceae</taxon>
        <taxon>Fulvivirga</taxon>
    </lineage>
</organism>
<protein>
    <submittedName>
        <fullName evidence="1">Uncharacterized protein</fullName>
    </submittedName>
</protein>
<evidence type="ECO:0000313" key="2">
    <source>
        <dbReference type="Proteomes" id="UP001139409"/>
    </source>
</evidence>
<proteinExistence type="predicted"/>
<dbReference type="Proteomes" id="UP001139409">
    <property type="component" value="Unassembled WGS sequence"/>
</dbReference>
<accession>A0A9X1L1M0</accession>
<dbReference type="RefSeq" id="WP_225699807.1">
    <property type="nucleotide sequence ID" value="NZ_JAIXNE010000007.1"/>
</dbReference>
<gene>
    <name evidence="1" type="ORF">LDX50_29005</name>
</gene>
<reference evidence="1" key="1">
    <citation type="submission" date="2021-09" db="EMBL/GenBank/DDBJ databases">
        <title>Fulvivirga sp. isolated from coastal sediment.</title>
        <authorList>
            <person name="Yu H."/>
        </authorList>
    </citation>
    <scope>NUCLEOTIDE SEQUENCE</scope>
    <source>
        <strain evidence="1">1062</strain>
    </source>
</reference>
<sequence>MVRSLICLVLIVFTLPGVVSAWVYPEHRQITAMAIQQLSPDQKRILESIWAQVRIGHENRLSVFLVNPEYGLDTEVLDLASWPAIAGDHSCSPVQMMDIILLSDWILKVDHIAERLRIDLAKAKRPDQTVNAIRNSDIRLQRADLDYATRAGTNNVHFLLERNSVNEGLDQYFMRSLQEGAPLNAIGAYAYYHTKALETLALSKRTDLSQEQKSAFLLAALANEAFAIHFIEDVYAAGHVVGSWGSLAERKGTHDHYNEAGLEAETWSNRGLVLTGDAYMRPEDAAVVAKAVQTSLEQFCSAMVSETGDTLQPSNVSEISPDTFDVCANDNMPKTEFDMELLNAVLMGTPKPGLSEGLGQLERFRAELGPFIGASSSVETSSLNGGFGVDQNEKALIGSIEANLVFGLGLDGVMNKAGDGLAFIQFGWRQDSPTTSQFTDPNRSVTRSSVTSTIPGRSAYNVRVRLPFWLIPGDLILVAPILSWASPKTLQRMAVTAGNGGLIPWQSGISTPIGRFQFVLGREVGVSFYGIGRIDESLVIPNSNFSSTSFVTYRSTKWDFPFLEYQPTRTFSNTQSAILKFQFSIGVDIPSKVKTITSESAEDIVLKNVWYLAIRLGFQWRRYF</sequence>
<name>A0A9X1L1M0_9BACT</name>
<comment type="caution">
    <text evidence="1">The sequence shown here is derived from an EMBL/GenBank/DDBJ whole genome shotgun (WGS) entry which is preliminary data.</text>
</comment>
<dbReference type="EMBL" id="JAIXNE010000007">
    <property type="protein sequence ID" value="MCA6078949.1"/>
    <property type="molecule type" value="Genomic_DNA"/>
</dbReference>
<dbReference type="AlphaFoldDB" id="A0A9X1L1M0"/>
<keyword evidence="2" id="KW-1185">Reference proteome</keyword>
<evidence type="ECO:0000313" key="1">
    <source>
        <dbReference type="EMBL" id="MCA6078949.1"/>
    </source>
</evidence>